<dbReference type="Proteomes" id="UP001341840">
    <property type="component" value="Unassembled WGS sequence"/>
</dbReference>
<organism evidence="2 3">
    <name type="scientific">Stylosanthes scabra</name>
    <dbReference type="NCBI Taxonomy" id="79078"/>
    <lineage>
        <taxon>Eukaryota</taxon>
        <taxon>Viridiplantae</taxon>
        <taxon>Streptophyta</taxon>
        <taxon>Embryophyta</taxon>
        <taxon>Tracheophyta</taxon>
        <taxon>Spermatophyta</taxon>
        <taxon>Magnoliopsida</taxon>
        <taxon>eudicotyledons</taxon>
        <taxon>Gunneridae</taxon>
        <taxon>Pentapetalae</taxon>
        <taxon>rosids</taxon>
        <taxon>fabids</taxon>
        <taxon>Fabales</taxon>
        <taxon>Fabaceae</taxon>
        <taxon>Papilionoideae</taxon>
        <taxon>50 kb inversion clade</taxon>
        <taxon>dalbergioids sensu lato</taxon>
        <taxon>Dalbergieae</taxon>
        <taxon>Pterocarpus clade</taxon>
        <taxon>Stylosanthes</taxon>
    </lineage>
</organism>
<evidence type="ECO:0000256" key="1">
    <source>
        <dbReference type="SAM" id="MobiDB-lite"/>
    </source>
</evidence>
<keyword evidence="3" id="KW-1185">Reference proteome</keyword>
<evidence type="ECO:0000313" key="2">
    <source>
        <dbReference type="EMBL" id="MED6165972.1"/>
    </source>
</evidence>
<gene>
    <name evidence="2" type="ORF">PIB30_104685</name>
</gene>
<dbReference type="EMBL" id="JASCZI010124494">
    <property type="protein sequence ID" value="MED6165972.1"/>
    <property type="molecule type" value="Genomic_DNA"/>
</dbReference>
<proteinExistence type="predicted"/>
<sequence>MRDRHYWLTHQTDKSVDMLLRGKIHQLEPPSTSESLSPEPHSMSYLSTALDGGATSRRRAASSFSSLDVLSHTCYSSSSFLSSVSASHRRPLIA</sequence>
<protein>
    <submittedName>
        <fullName evidence="2">Uncharacterized protein</fullName>
    </submittedName>
</protein>
<accession>A0ABU6UZ65</accession>
<feature type="compositionally biased region" description="Low complexity" evidence="1">
    <location>
        <begin position="27"/>
        <end position="40"/>
    </location>
</feature>
<name>A0ABU6UZ65_9FABA</name>
<feature type="region of interest" description="Disordered" evidence="1">
    <location>
        <begin position="27"/>
        <end position="47"/>
    </location>
</feature>
<reference evidence="2 3" key="1">
    <citation type="journal article" date="2023" name="Plants (Basel)">
        <title>Bridging the Gap: Combining Genomics and Transcriptomics Approaches to Understand Stylosanthes scabra, an Orphan Legume from the Brazilian Caatinga.</title>
        <authorList>
            <person name="Ferreira-Neto J.R.C."/>
            <person name="da Silva M.D."/>
            <person name="Binneck E."/>
            <person name="de Melo N.F."/>
            <person name="da Silva R.H."/>
            <person name="de Melo A.L.T.M."/>
            <person name="Pandolfi V."/>
            <person name="Bustamante F.O."/>
            <person name="Brasileiro-Vidal A.C."/>
            <person name="Benko-Iseppon A.M."/>
        </authorList>
    </citation>
    <scope>NUCLEOTIDE SEQUENCE [LARGE SCALE GENOMIC DNA]</scope>
    <source>
        <tissue evidence="2">Leaves</tissue>
    </source>
</reference>
<evidence type="ECO:0000313" key="3">
    <source>
        <dbReference type="Proteomes" id="UP001341840"/>
    </source>
</evidence>
<comment type="caution">
    <text evidence="2">The sequence shown here is derived from an EMBL/GenBank/DDBJ whole genome shotgun (WGS) entry which is preliminary data.</text>
</comment>